<dbReference type="EC" id="2.4.1.-" evidence="6"/>
<keyword evidence="6" id="KW-0812">Transmembrane</keyword>
<sequence>MTATGMYQVVLNSKVKMQHRGPRLHNLIIAMALSFCVLAFRLFAISRQDHQHEVRPVFLDNPLPLKNEVPRNTSDLIAKLAAVTRIAANGSNMTKVFSSEKQLLWNKEHPCSSRREIHSLYSTRKSTHDIQINSNWVSILQEYAKLHRTCVLQMGNVTDFFLKRKHIEGCKFVVAGVSRGSGIGNKALSIVSATVYAVLTQRILLVPQAAAAPGVFCEPFEGSSWTVDPDHIWTKSKKRTDLWDTLAYFHKRVDARALSEAMVKPVYAVSTTENWDAQPEPRFFCDTEQAQYTQVQWINFRNNFYFVPKLFAVPSFRPLLEDIFPHRKVLTQLLRTVMLPCDPVWERVKQVHDSHFRHSDRLVGIQERYFQGKSEFDLLHTTMEENVVSCLLAEGLLPTPNSESQPRTTTVPQEMDEPIVPSNSPEVLNSLNVTTIFITSLYQSLADRLSRDYVLTTTESDDPVGVVQLTHEETQNFGVEVDKHALVEILCLSLTDNLVLTPQSTFGALAQGYGGLVPWFIDLRPETQTPCVPAT</sequence>
<name>A0A2K1INQ2_PHYPA</name>
<keyword evidence="10" id="KW-1185">Reference proteome</keyword>
<evidence type="ECO:0000313" key="10">
    <source>
        <dbReference type="Proteomes" id="UP000006727"/>
    </source>
</evidence>
<protein>
    <recommendedName>
        <fullName evidence="6">Fucosyltransferase</fullName>
        <ecNumber evidence="6">2.4.1.-</ecNumber>
    </recommendedName>
</protein>
<evidence type="ECO:0000313" key="9">
    <source>
        <dbReference type="EnsemblPlants" id="PAC:32903205.CDS.1"/>
    </source>
</evidence>
<dbReference type="STRING" id="3218.A0A2K1INQ2"/>
<dbReference type="Gramene" id="Pp3c22_16360V3.1">
    <property type="protein sequence ID" value="PAC:32903205.CDS.1"/>
    <property type="gene ID" value="Pp3c22_16360"/>
</dbReference>
<keyword evidence="3 6" id="KW-0808">Transferase</keyword>
<reference evidence="8 10" key="2">
    <citation type="journal article" date="2018" name="Plant J.">
        <title>The Physcomitrella patens chromosome-scale assembly reveals moss genome structure and evolution.</title>
        <authorList>
            <person name="Lang D."/>
            <person name="Ullrich K.K."/>
            <person name="Murat F."/>
            <person name="Fuchs J."/>
            <person name="Jenkins J."/>
            <person name="Haas F.B."/>
            <person name="Piednoel M."/>
            <person name="Gundlach H."/>
            <person name="Van Bel M."/>
            <person name="Meyberg R."/>
            <person name="Vives C."/>
            <person name="Morata J."/>
            <person name="Symeonidi A."/>
            <person name="Hiss M."/>
            <person name="Muchero W."/>
            <person name="Kamisugi Y."/>
            <person name="Saleh O."/>
            <person name="Blanc G."/>
            <person name="Decker E.L."/>
            <person name="van Gessel N."/>
            <person name="Grimwood J."/>
            <person name="Hayes R.D."/>
            <person name="Graham S.W."/>
            <person name="Gunter L.E."/>
            <person name="McDaniel S.F."/>
            <person name="Hoernstein S.N.W."/>
            <person name="Larsson A."/>
            <person name="Li F.W."/>
            <person name="Perroud P.F."/>
            <person name="Phillips J."/>
            <person name="Ranjan P."/>
            <person name="Rokshar D.S."/>
            <person name="Rothfels C.J."/>
            <person name="Schneider L."/>
            <person name="Shu S."/>
            <person name="Stevenson D.W."/>
            <person name="Thummler F."/>
            <person name="Tillich M."/>
            <person name="Villarreal Aguilar J.C."/>
            <person name="Widiez T."/>
            <person name="Wong G.K."/>
            <person name="Wymore A."/>
            <person name="Zhang Y."/>
            <person name="Zimmer A.D."/>
            <person name="Quatrano R.S."/>
            <person name="Mayer K.F.X."/>
            <person name="Goodstein D."/>
            <person name="Casacuberta J.M."/>
            <person name="Vandepoele K."/>
            <person name="Reski R."/>
            <person name="Cuming A.C."/>
            <person name="Tuskan G.A."/>
            <person name="Maumus F."/>
            <person name="Salse J."/>
            <person name="Schmutz J."/>
            <person name="Rensing S.A."/>
        </authorList>
    </citation>
    <scope>NUCLEOTIDE SEQUENCE [LARGE SCALE GENOMIC DNA]</scope>
    <source>
        <strain evidence="9 10">cv. Gransden 2004</strain>
    </source>
</reference>
<dbReference type="Gramene" id="Pp3c22_16360V3.2">
    <property type="protein sequence ID" value="PAC:32903206.CDS.1"/>
    <property type="gene ID" value="Pp3c22_16360"/>
</dbReference>
<dbReference type="RefSeq" id="XP_024360081.1">
    <property type="nucleotide sequence ID" value="XM_024504313.2"/>
</dbReference>
<gene>
    <name evidence="9" type="primary">LOC112274655</name>
    <name evidence="8" type="ORF">PHYPA_027216</name>
</gene>
<dbReference type="PANTHER" id="PTHR31889:SF86">
    <property type="entry name" value="FUCOSYLTRANSFERASE"/>
    <property type="match status" value="1"/>
</dbReference>
<proteinExistence type="inferred from homology"/>
<accession>A0A2K1INQ2</accession>
<evidence type="ECO:0000256" key="2">
    <source>
        <dbReference type="ARBA" id="ARBA00022676"/>
    </source>
</evidence>
<dbReference type="EMBL" id="ABEU02000022">
    <property type="protein sequence ID" value="PNR30900.1"/>
    <property type="molecule type" value="Genomic_DNA"/>
</dbReference>
<dbReference type="EnsemblPlants" id="Pp3c22_16360V3.2">
    <property type="protein sequence ID" value="PAC:32903206.CDS.1"/>
    <property type="gene ID" value="Pp3c22_16360"/>
</dbReference>
<keyword evidence="6" id="KW-0472">Membrane</keyword>
<evidence type="ECO:0000256" key="7">
    <source>
        <dbReference type="SAM" id="MobiDB-lite"/>
    </source>
</evidence>
<reference evidence="9" key="3">
    <citation type="submission" date="2020-12" db="UniProtKB">
        <authorList>
            <consortium name="EnsemblPlants"/>
        </authorList>
    </citation>
    <scope>IDENTIFICATION</scope>
</reference>
<keyword evidence="5 6" id="KW-0961">Cell wall biogenesis/degradation</keyword>
<dbReference type="GeneID" id="112274655"/>
<comment type="similarity">
    <text evidence="1 6">Belongs to the glycosyltransferase 37 family.</text>
</comment>
<comment type="subcellular location">
    <subcellularLocation>
        <location evidence="6">Golgi apparatus</location>
        <location evidence="6">Golgi stack membrane</location>
        <topology evidence="6">Single-pass type II membrane protein</topology>
    </subcellularLocation>
</comment>
<evidence type="ECO:0000313" key="8">
    <source>
        <dbReference type="EMBL" id="PNR30900.1"/>
    </source>
</evidence>
<organism evidence="8">
    <name type="scientific">Physcomitrium patens</name>
    <name type="common">Spreading-leaved earth moss</name>
    <name type="synonym">Physcomitrella patens</name>
    <dbReference type="NCBI Taxonomy" id="3218"/>
    <lineage>
        <taxon>Eukaryota</taxon>
        <taxon>Viridiplantae</taxon>
        <taxon>Streptophyta</taxon>
        <taxon>Embryophyta</taxon>
        <taxon>Bryophyta</taxon>
        <taxon>Bryophytina</taxon>
        <taxon>Bryopsida</taxon>
        <taxon>Funariidae</taxon>
        <taxon>Funariales</taxon>
        <taxon>Funariaceae</taxon>
        <taxon>Physcomitrium</taxon>
    </lineage>
</organism>
<dbReference type="PANTHER" id="PTHR31889">
    <property type="entry name" value="FUCOSYLTRANSFERASE 2-RELATED"/>
    <property type="match status" value="1"/>
</dbReference>
<keyword evidence="2 6" id="KW-0328">Glycosyltransferase</keyword>
<evidence type="ECO:0000256" key="1">
    <source>
        <dbReference type="ARBA" id="ARBA00010481"/>
    </source>
</evidence>
<evidence type="ECO:0000256" key="3">
    <source>
        <dbReference type="ARBA" id="ARBA00022679"/>
    </source>
</evidence>
<keyword evidence="6" id="KW-0333">Golgi apparatus</keyword>
<evidence type="ECO:0000256" key="4">
    <source>
        <dbReference type="ARBA" id="ARBA00023180"/>
    </source>
</evidence>
<dbReference type="EnsemblPlants" id="Pp3c22_16360V3.1">
    <property type="protein sequence ID" value="PAC:32903205.CDS.1"/>
    <property type="gene ID" value="Pp3c22_16360"/>
</dbReference>
<dbReference type="OrthoDB" id="1879974at2759"/>
<dbReference type="KEGG" id="ppp:112274655"/>
<dbReference type="GO" id="GO:0009969">
    <property type="term" value="P:xyloglucan biosynthetic process"/>
    <property type="evidence" value="ECO:0000318"/>
    <property type="project" value="GO_Central"/>
</dbReference>
<dbReference type="Proteomes" id="UP000006727">
    <property type="component" value="Chromosome 22"/>
</dbReference>
<comment type="function">
    <text evidence="6">May be involved in cell wall biosynthesis.</text>
</comment>
<dbReference type="InterPro" id="IPR004938">
    <property type="entry name" value="XG_FTase"/>
</dbReference>
<dbReference type="GO" id="GO:0071555">
    <property type="term" value="P:cell wall organization"/>
    <property type="evidence" value="ECO:0007669"/>
    <property type="project" value="UniProtKB-UniRule"/>
</dbReference>
<dbReference type="PaxDb" id="3218-PP1S71_58V6.1"/>
<reference evidence="8 10" key="1">
    <citation type="journal article" date="2008" name="Science">
        <title>The Physcomitrella genome reveals evolutionary insights into the conquest of land by plants.</title>
        <authorList>
            <person name="Rensing S."/>
            <person name="Lang D."/>
            <person name="Zimmer A."/>
            <person name="Terry A."/>
            <person name="Salamov A."/>
            <person name="Shapiro H."/>
            <person name="Nishiyama T."/>
            <person name="Perroud P.-F."/>
            <person name="Lindquist E."/>
            <person name="Kamisugi Y."/>
            <person name="Tanahashi T."/>
            <person name="Sakakibara K."/>
            <person name="Fujita T."/>
            <person name="Oishi K."/>
            <person name="Shin-I T."/>
            <person name="Kuroki Y."/>
            <person name="Toyoda A."/>
            <person name="Suzuki Y."/>
            <person name="Hashimoto A."/>
            <person name="Yamaguchi K."/>
            <person name="Sugano A."/>
            <person name="Kohara Y."/>
            <person name="Fujiyama A."/>
            <person name="Anterola A."/>
            <person name="Aoki S."/>
            <person name="Ashton N."/>
            <person name="Barbazuk W.B."/>
            <person name="Barker E."/>
            <person name="Bennetzen J."/>
            <person name="Bezanilla M."/>
            <person name="Blankenship R."/>
            <person name="Cho S.H."/>
            <person name="Dutcher S."/>
            <person name="Estelle M."/>
            <person name="Fawcett J.A."/>
            <person name="Gundlach H."/>
            <person name="Hanada K."/>
            <person name="Heyl A."/>
            <person name="Hicks K.A."/>
            <person name="Hugh J."/>
            <person name="Lohr M."/>
            <person name="Mayer K."/>
            <person name="Melkozernov A."/>
            <person name="Murata T."/>
            <person name="Nelson D."/>
            <person name="Pils B."/>
            <person name="Prigge M."/>
            <person name="Reiss B."/>
            <person name="Renner T."/>
            <person name="Rombauts S."/>
            <person name="Rushton P."/>
            <person name="Sanderfoot A."/>
            <person name="Schween G."/>
            <person name="Shiu S.-H."/>
            <person name="Stueber K."/>
            <person name="Theodoulou F.L."/>
            <person name="Tu H."/>
            <person name="Van de Peer Y."/>
            <person name="Verrier P.J."/>
            <person name="Waters E."/>
            <person name="Wood A."/>
            <person name="Yang L."/>
            <person name="Cove D."/>
            <person name="Cuming A."/>
            <person name="Hasebe M."/>
            <person name="Lucas S."/>
            <person name="Mishler D.B."/>
            <person name="Reski R."/>
            <person name="Grigoriev I."/>
            <person name="Quatrano R.S."/>
            <person name="Boore J.L."/>
        </authorList>
    </citation>
    <scope>NUCLEOTIDE SEQUENCE [LARGE SCALE GENOMIC DNA]</scope>
    <source>
        <strain evidence="9 10">cv. Gransden 2004</strain>
    </source>
</reference>
<dbReference type="GO" id="GO:0032580">
    <property type="term" value="C:Golgi cisterna membrane"/>
    <property type="evidence" value="ECO:0007669"/>
    <property type="project" value="UniProtKB-SubCell"/>
</dbReference>
<evidence type="ECO:0000256" key="6">
    <source>
        <dbReference type="RuleBase" id="RU367004"/>
    </source>
</evidence>
<dbReference type="GO" id="GO:0008107">
    <property type="term" value="F:galactoside 2-alpha-L-fucosyltransferase activity"/>
    <property type="evidence" value="ECO:0007669"/>
    <property type="project" value="InterPro"/>
</dbReference>
<keyword evidence="4" id="KW-0325">Glycoprotein</keyword>
<dbReference type="Pfam" id="PF03254">
    <property type="entry name" value="XG_FTase"/>
    <property type="match status" value="1"/>
</dbReference>
<evidence type="ECO:0000256" key="5">
    <source>
        <dbReference type="ARBA" id="ARBA00023316"/>
    </source>
</evidence>
<feature type="region of interest" description="Disordered" evidence="7">
    <location>
        <begin position="399"/>
        <end position="422"/>
    </location>
</feature>
<feature type="transmembrane region" description="Helical" evidence="6">
    <location>
        <begin position="24"/>
        <end position="44"/>
    </location>
</feature>
<dbReference type="GO" id="GO:0042546">
    <property type="term" value="P:cell wall biogenesis"/>
    <property type="evidence" value="ECO:0007669"/>
    <property type="project" value="InterPro"/>
</dbReference>
<feature type="compositionally biased region" description="Polar residues" evidence="7">
    <location>
        <begin position="399"/>
        <end position="412"/>
    </location>
</feature>
<dbReference type="AlphaFoldDB" id="A0A2K1INQ2"/>
<keyword evidence="6" id="KW-1133">Transmembrane helix</keyword>